<gene>
    <name evidence="1" type="ORF">C7T94_13190</name>
</gene>
<reference evidence="1 2" key="1">
    <citation type="submission" date="2018-03" db="EMBL/GenBank/DDBJ databases">
        <authorList>
            <person name="Keele B.F."/>
        </authorList>
    </citation>
    <scope>NUCLEOTIDE SEQUENCE [LARGE SCALE GENOMIC DNA]</scope>
    <source>
        <strain evidence="1 2">YL28-9</strain>
    </source>
</reference>
<sequence>MKKYVFLSLLGLVLGTACTRPKQKQAEQLDAAASRKDSVSVADIPEQKLVVPGAAVGMLDIGTDMQEIFQKLGKPDAGDAAMGRAWSVWYHPDSTSQVNDDELNLFSAYADSGMVKKEVRQIRVTSPEYRTDLGIGVGSPYEEMKKQYPAVREVQRLVNMRRGDTLVVYDDVQQGIAFDVCKRRVFALTVHRRSTPMQHGYLTLKPGWKPVR</sequence>
<protein>
    <recommendedName>
        <fullName evidence="3">Lipoprotein</fullName>
    </recommendedName>
</protein>
<organism evidence="1 2">
    <name type="scientific">Pedobacter yulinensis</name>
    <dbReference type="NCBI Taxonomy" id="2126353"/>
    <lineage>
        <taxon>Bacteria</taxon>
        <taxon>Pseudomonadati</taxon>
        <taxon>Bacteroidota</taxon>
        <taxon>Sphingobacteriia</taxon>
        <taxon>Sphingobacteriales</taxon>
        <taxon>Sphingobacteriaceae</taxon>
        <taxon>Pedobacter</taxon>
    </lineage>
</organism>
<comment type="caution">
    <text evidence="1">The sequence shown here is derived from an EMBL/GenBank/DDBJ whole genome shotgun (WGS) entry which is preliminary data.</text>
</comment>
<evidence type="ECO:0000313" key="2">
    <source>
        <dbReference type="Proteomes" id="UP000240912"/>
    </source>
</evidence>
<dbReference type="RefSeq" id="WP_107215765.1">
    <property type="nucleotide sequence ID" value="NZ_KZ686269.1"/>
</dbReference>
<evidence type="ECO:0000313" key="1">
    <source>
        <dbReference type="EMBL" id="PST83504.1"/>
    </source>
</evidence>
<dbReference type="EMBL" id="PYLS01000005">
    <property type="protein sequence ID" value="PST83504.1"/>
    <property type="molecule type" value="Genomic_DNA"/>
</dbReference>
<keyword evidence="2" id="KW-1185">Reference proteome</keyword>
<dbReference type="OrthoDB" id="1494315at2"/>
<dbReference type="PROSITE" id="PS51257">
    <property type="entry name" value="PROKAR_LIPOPROTEIN"/>
    <property type="match status" value="1"/>
</dbReference>
<dbReference type="AlphaFoldDB" id="A0A2T3HM46"/>
<dbReference type="Proteomes" id="UP000240912">
    <property type="component" value="Unassembled WGS sequence"/>
</dbReference>
<accession>A0A2T3HM46</accession>
<evidence type="ECO:0008006" key="3">
    <source>
        <dbReference type="Google" id="ProtNLM"/>
    </source>
</evidence>
<name>A0A2T3HM46_9SPHI</name>
<proteinExistence type="predicted"/>